<dbReference type="InterPro" id="IPR009057">
    <property type="entry name" value="Homeodomain-like_sf"/>
</dbReference>
<sequence length="1335" mass="151536">MRKPILSILFLLISVILLAVPNDFRFRHFSVEDGLSSNSVRAIMQDKYGFLWIGTEEGLNRYDGTMIKSYPICPKTAGKYISSLYETKNNIWIGTDEGIYIYSYATETFVHFNLTTPNNIRITNTVNHILEDKDGNLWFSTNGQGLFRYNPPKNYLEQYEFKSASEIIASTMIDSDNQIWALTNQGESGVYKLNKAENKFEPFELLYNTGEHRSQALAMLEDSEQTLWLGTWECGLQKIDKYTRKTTTYLHPTDRKGVTHIHSLMEYAPHQLLIGSDDGLLLFNTLTEEYKLFTENETTPNSLSNRFVYPIIKDREGGIWIGTYYGGINYISPNAEQFESFSHSRLHNSVNGNVIGRFCEDAHGQIWIASDDGGLNRYSPEDRKFVHYLPADNKNSLSYHNVHALCMDEDNLWIGTYTGGVNVLNLQTGIFKVYHSYTDVPTSLDGTSSYAIFKDRSDRIWVASMNGINLYNREEDNFIRIKNLDALTIDIDQDTKGNIWFSTQGKGLFKFHPEKQIWKNYVHINTQPNTLVNNQVNCCLIDSRGDIWIGTMNGLCKYNMEEDNFETIPLEIPSHNICSIVEDQHILWLTTTKGLVRYIPEEGCQVFTKSDGLQSDQFLPNAAFKASDGKIYIGSVNGFNAFYPYQIKTNVVLPPVVITELEIGNKQIPVGDKLLPKSLNQLKELELSYKENAFSLLYASLSYCTPNKNKYAYKLEGFDKDWNYVGSQNKATYTNLPAGTYLFKVKATNNDGIWNEKGTSLKITIHPPFYWCTASKLLYFVLVCIAFGFVIRFIIKRTEKKHTAEINKLNANKEKEVHEAKIKFFTMIAHEIRTPVSLIIGPLEKIMKSPLPLPATVRDDLNIIDRNSQRLLFLVNQLLDFRKVEQEEMKMKFASQNIHQLLKAVCERFEPFIAQHGARLTVEYPDAGFTAIVDSEAVTKLVSNLLTNASKYTKDEVILACITQPEQHTFTIRVTDNGIGISKEEQKKIFHPFYQAMDNKPGTGIGLSIVKSIVESHNGCIEVESEVNKGSSFIVTLPVEQAQVLPQDTGTSLLDNPAIPEDILQESLPGSPVKHKPAMLIVDDNEEMLNFLSGSLADRYSILTAEDGVEALEKLKENEVTLIVSDWMMPRMDGVEFCKAVRASQTTSHIPFILLTAKTDTNSKIEGMDCGADAYIEKPFSMQYLEACIKNLVDLRNLLRQKFSKMPLVPLNSIANNSMDDKFLTRMNEIIEENFSNPELSVDFLAEQLCISRSGLFGKIKTLANITPNELIQVVRLKKAAALLAENKYRINEICYMVGFNNPSYFSKCFQKQFGMKPGEFVNGKRNSPPVAEMN</sequence>
<keyword evidence="3 12" id="KW-0597">Phosphoprotein</keyword>
<dbReference type="SUPFAM" id="SSF46689">
    <property type="entry name" value="Homeodomain-like"/>
    <property type="match status" value="1"/>
</dbReference>
<dbReference type="InterPro" id="IPR018060">
    <property type="entry name" value="HTH_AraC"/>
</dbReference>
<dbReference type="InterPro" id="IPR018062">
    <property type="entry name" value="HTH_AraC-typ_CS"/>
</dbReference>
<dbReference type="Gene3D" id="2.130.10.10">
    <property type="entry name" value="YVTN repeat-like/Quinoprotein amine dehydrogenase"/>
    <property type="match status" value="2"/>
</dbReference>
<dbReference type="InterPro" id="IPR003661">
    <property type="entry name" value="HisK_dim/P_dom"/>
</dbReference>
<dbReference type="Gene3D" id="1.10.10.60">
    <property type="entry name" value="Homeodomain-like"/>
    <property type="match status" value="1"/>
</dbReference>
<keyword evidence="11" id="KW-0804">Transcription</keyword>
<dbReference type="PROSITE" id="PS50110">
    <property type="entry name" value="RESPONSE_REGULATORY"/>
    <property type="match status" value="1"/>
</dbReference>
<dbReference type="Gene3D" id="2.60.40.10">
    <property type="entry name" value="Immunoglobulins"/>
    <property type="match status" value="1"/>
</dbReference>
<dbReference type="SMART" id="SM00342">
    <property type="entry name" value="HTH_ARAC"/>
    <property type="match status" value="1"/>
</dbReference>
<dbReference type="InterPro" id="IPR005467">
    <property type="entry name" value="His_kinase_dom"/>
</dbReference>
<dbReference type="EMBL" id="SRYJ01000056">
    <property type="protein sequence ID" value="TGY67672.1"/>
    <property type="molecule type" value="Genomic_DNA"/>
</dbReference>
<dbReference type="PANTHER" id="PTHR43547">
    <property type="entry name" value="TWO-COMPONENT HISTIDINE KINASE"/>
    <property type="match status" value="1"/>
</dbReference>
<evidence type="ECO:0000256" key="7">
    <source>
        <dbReference type="ARBA" id="ARBA00022840"/>
    </source>
</evidence>
<dbReference type="FunFam" id="3.30.565.10:FF:000037">
    <property type="entry name" value="Hybrid sensor histidine kinase/response regulator"/>
    <property type="match status" value="1"/>
</dbReference>
<evidence type="ECO:0000313" key="16">
    <source>
        <dbReference type="EMBL" id="TGY67672.1"/>
    </source>
</evidence>
<dbReference type="SUPFAM" id="SSF47384">
    <property type="entry name" value="Homodimeric domain of signal transducing histidine kinase"/>
    <property type="match status" value="1"/>
</dbReference>
<gene>
    <name evidence="16" type="ORF">E5339_19270</name>
</gene>
<dbReference type="SMART" id="SM00387">
    <property type="entry name" value="HATPase_c"/>
    <property type="match status" value="1"/>
</dbReference>
<dbReference type="EC" id="2.7.13.3" evidence="2"/>
<evidence type="ECO:0000256" key="1">
    <source>
        <dbReference type="ARBA" id="ARBA00000085"/>
    </source>
</evidence>
<dbReference type="Gene3D" id="3.40.50.2300">
    <property type="match status" value="1"/>
</dbReference>
<dbReference type="InterPro" id="IPR011110">
    <property type="entry name" value="Reg_prop"/>
</dbReference>
<evidence type="ECO:0000256" key="5">
    <source>
        <dbReference type="ARBA" id="ARBA00022741"/>
    </source>
</evidence>
<keyword evidence="7" id="KW-0067">ATP-binding</keyword>
<keyword evidence="6 16" id="KW-0418">Kinase</keyword>
<dbReference type="RefSeq" id="WP_135952589.1">
    <property type="nucleotide sequence ID" value="NZ_CAOOJZ010000042.1"/>
</dbReference>
<dbReference type="GO" id="GO:0043565">
    <property type="term" value="F:sequence-specific DNA binding"/>
    <property type="evidence" value="ECO:0007669"/>
    <property type="project" value="InterPro"/>
</dbReference>
<dbReference type="SMART" id="SM00388">
    <property type="entry name" value="HisKA"/>
    <property type="match status" value="1"/>
</dbReference>
<dbReference type="GO" id="GO:0005524">
    <property type="term" value="F:ATP binding"/>
    <property type="evidence" value="ECO:0007669"/>
    <property type="project" value="UniProtKB-KW"/>
</dbReference>
<evidence type="ECO:0000256" key="11">
    <source>
        <dbReference type="ARBA" id="ARBA00023163"/>
    </source>
</evidence>
<evidence type="ECO:0000256" key="4">
    <source>
        <dbReference type="ARBA" id="ARBA00022679"/>
    </source>
</evidence>
<name>A0A4S2FFY6_9BACT</name>
<dbReference type="InterPro" id="IPR011006">
    <property type="entry name" value="CheY-like_superfamily"/>
</dbReference>
<comment type="catalytic activity">
    <reaction evidence="1">
        <text>ATP + protein L-histidine = ADP + protein N-phospho-L-histidine.</text>
        <dbReference type="EC" id="2.7.13.3"/>
    </reaction>
</comment>
<dbReference type="InterPro" id="IPR036097">
    <property type="entry name" value="HisK_dim/P_sf"/>
</dbReference>
<keyword evidence="4" id="KW-0808">Transferase</keyword>
<evidence type="ECO:0000256" key="2">
    <source>
        <dbReference type="ARBA" id="ARBA00012438"/>
    </source>
</evidence>
<accession>A0A4S2FFY6</accession>
<dbReference type="InterPro" id="IPR036890">
    <property type="entry name" value="HATPase_C_sf"/>
</dbReference>
<dbReference type="SMART" id="SM00448">
    <property type="entry name" value="REC"/>
    <property type="match status" value="1"/>
</dbReference>
<evidence type="ECO:0000313" key="17">
    <source>
        <dbReference type="Proteomes" id="UP000310760"/>
    </source>
</evidence>
<feature type="domain" description="HTH araC/xylS-type" evidence="13">
    <location>
        <begin position="1225"/>
        <end position="1324"/>
    </location>
</feature>
<dbReference type="InterPro" id="IPR011123">
    <property type="entry name" value="Y_Y_Y"/>
</dbReference>
<dbReference type="InterPro" id="IPR004358">
    <property type="entry name" value="Sig_transdc_His_kin-like_C"/>
</dbReference>
<dbReference type="PROSITE" id="PS00041">
    <property type="entry name" value="HTH_ARAC_FAMILY_1"/>
    <property type="match status" value="1"/>
</dbReference>
<dbReference type="PRINTS" id="PR00344">
    <property type="entry name" value="BCTRLSENSOR"/>
</dbReference>
<dbReference type="InterPro" id="IPR015943">
    <property type="entry name" value="WD40/YVTN_repeat-like_dom_sf"/>
</dbReference>
<dbReference type="GO" id="GO:0003700">
    <property type="term" value="F:DNA-binding transcription factor activity"/>
    <property type="evidence" value="ECO:0007669"/>
    <property type="project" value="InterPro"/>
</dbReference>
<protein>
    <recommendedName>
        <fullName evidence="2">histidine kinase</fullName>
        <ecNumber evidence="2">2.7.13.3</ecNumber>
    </recommendedName>
</protein>
<evidence type="ECO:0000256" key="6">
    <source>
        <dbReference type="ARBA" id="ARBA00022777"/>
    </source>
</evidence>
<evidence type="ECO:0000256" key="8">
    <source>
        <dbReference type="ARBA" id="ARBA00023012"/>
    </source>
</evidence>
<dbReference type="CDD" id="cd00075">
    <property type="entry name" value="HATPase"/>
    <property type="match status" value="1"/>
</dbReference>
<dbReference type="PROSITE" id="PS50109">
    <property type="entry name" value="HIS_KIN"/>
    <property type="match status" value="1"/>
</dbReference>
<dbReference type="Pfam" id="PF12833">
    <property type="entry name" value="HTH_18"/>
    <property type="match status" value="1"/>
</dbReference>
<dbReference type="Pfam" id="PF02518">
    <property type="entry name" value="HATPase_c"/>
    <property type="match status" value="1"/>
</dbReference>
<keyword evidence="5" id="KW-0547">Nucleotide-binding</keyword>
<feature type="domain" description="Histidine kinase" evidence="14">
    <location>
        <begin position="827"/>
        <end position="1041"/>
    </location>
</feature>
<evidence type="ECO:0000259" key="15">
    <source>
        <dbReference type="PROSITE" id="PS50110"/>
    </source>
</evidence>
<keyword evidence="9" id="KW-0805">Transcription regulation</keyword>
<dbReference type="CDD" id="cd17574">
    <property type="entry name" value="REC_OmpR"/>
    <property type="match status" value="1"/>
</dbReference>
<dbReference type="Gene3D" id="3.30.565.10">
    <property type="entry name" value="Histidine kinase-like ATPase, C-terminal domain"/>
    <property type="match status" value="1"/>
</dbReference>
<dbReference type="InterPro" id="IPR013783">
    <property type="entry name" value="Ig-like_fold"/>
</dbReference>
<dbReference type="SUPFAM" id="SSF55874">
    <property type="entry name" value="ATPase domain of HSP90 chaperone/DNA topoisomerase II/histidine kinase"/>
    <property type="match status" value="1"/>
</dbReference>
<evidence type="ECO:0000256" key="3">
    <source>
        <dbReference type="ARBA" id="ARBA00022553"/>
    </source>
</evidence>
<dbReference type="InterPro" id="IPR003594">
    <property type="entry name" value="HATPase_dom"/>
</dbReference>
<keyword evidence="8" id="KW-0902">Two-component regulatory system</keyword>
<dbReference type="PANTHER" id="PTHR43547:SF2">
    <property type="entry name" value="HYBRID SIGNAL TRANSDUCTION HISTIDINE KINASE C"/>
    <property type="match status" value="1"/>
</dbReference>
<dbReference type="Pfam" id="PF00512">
    <property type="entry name" value="HisKA"/>
    <property type="match status" value="1"/>
</dbReference>
<evidence type="ECO:0000256" key="10">
    <source>
        <dbReference type="ARBA" id="ARBA00023125"/>
    </source>
</evidence>
<dbReference type="Pfam" id="PF07494">
    <property type="entry name" value="Reg_prop"/>
    <property type="match status" value="5"/>
</dbReference>
<dbReference type="PROSITE" id="PS01124">
    <property type="entry name" value="HTH_ARAC_FAMILY_2"/>
    <property type="match status" value="1"/>
</dbReference>
<dbReference type="GO" id="GO:0000155">
    <property type="term" value="F:phosphorelay sensor kinase activity"/>
    <property type="evidence" value="ECO:0007669"/>
    <property type="project" value="InterPro"/>
</dbReference>
<dbReference type="FunFam" id="1.10.10.60:FF:000284">
    <property type="entry name" value="Two-component system sensor histidine kinase/response regulator"/>
    <property type="match status" value="1"/>
</dbReference>
<dbReference type="FunFam" id="1.10.287.130:FF:000045">
    <property type="entry name" value="Two-component system sensor histidine kinase/response regulator"/>
    <property type="match status" value="1"/>
</dbReference>
<evidence type="ECO:0000256" key="12">
    <source>
        <dbReference type="PROSITE-ProRule" id="PRU00169"/>
    </source>
</evidence>
<dbReference type="CDD" id="cd00082">
    <property type="entry name" value="HisKA"/>
    <property type="match status" value="1"/>
</dbReference>
<evidence type="ECO:0000259" key="14">
    <source>
        <dbReference type="PROSITE" id="PS50109"/>
    </source>
</evidence>
<dbReference type="InterPro" id="IPR001789">
    <property type="entry name" value="Sig_transdc_resp-reg_receiver"/>
</dbReference>
<feature type="domain" description="Response regulatory" evidence="15">
    <location>
        <begin position="1078"/>
        <end position="1193"/>
    </location>
</feature>
<evidence type="ECO:0000256" key="9">
    <source>
        <dbReference type="ARBA" id="ARBA00023015"/>
    </source>
</evidence>
<dbReference type="FunFam" id="2.60.40.10:FF:000791">
    <property type="entry name" value="Two-component system sensor histidine kinase/response regulator"/>
    <property type="match status" value="1"/>
</dbReference>
<feature type="modified residue" description="4-aspartylphosphate" evidence="12">
    <location>
        <position position="1126"/>
    </location>
</feature>
<dbReference type="SUPFAM" id="SSF63829">
    <property type="entry name" value="Calcium-dependent phosphotriesterase"/>
    <property type="match status" value="3"/>
</dbReference>
<proteinExistence type="predicted"/>
<dbReference type="Pfam" id="PF07495">
    <property type="entry name" value="Y_Y_Y"/>
    <property type="match status" value="1"/>
</dbReference>
<dbReference type="Pfam" id="PF00072">
    <property type="entry name" value="Response_reg"/>
    <property type="match status" value="1"/>
</dbReference>
<keyword evidence="10" id="KW-0238">DNA-binding</keyword>
<evidence type="ECO:0000259" key="13">
    <source>
        <dbReference type="PROSITE" id="PS01124"/>
    </source>
</evidence>
<reference evidence="16 17" key="1">
    <citation type="submission" date="2019-04" db="EMBL/GenBank/DDBJ databases">
        <title>Microbes associate with the intestines of laboratory mice.</title>
        <authorList>
            <person name="Navarre W."/>
            <person name="Wong E."/>
            <person name="Huang K."/>
            <person name="Tropini C."/>
            <person name="Ng K."/>
            <person name="Yu B."/>
        </authorList>
    </citation>
    <scope>NUCLEOTIDE SEQUENCE [LARGE SCALE GENOMIC DNA]</scope>
    <source>
        <strain evidence="16 17">NM22_B1</strain>
    </source>
</reference>
<dbReference type="Proteomes" id="UP000310760">
    <property type="component" value="Unassembled WGS sequence"/>
</dbReference>
<organism evidence="16 17">
    <name type="scientific">Phocaeicola sartorii</name>
    <dbReference type="NCBI Taxonomy" id="671267"/>
    <lineage>
        <taxon>Bacteria</taxon>
        <taxon>Pseudomonadati</taxon>
        <taxon>Bacteroidota</taxon>
        <taxon>Bacteroidia</taxon>
        <taxon>Bacteroidales</taxon>
        <taxon>Bacteroidaceae</taxon>
        <taxon>Phocaeicola</taxon>
    </lineage>
</organism>
<dbReference type="Gene3D" id="1.10.287.130">
    <property type="match status" value="1"/>
</dbReference>
<dbReference type="SUPFAM" id="SSF52172">
    <property type="entry name" value="CheY-like"/>
    <property type="match status" value="1"/>
</dbReference>
<comment type="caution">
    <text evidence="16">The sequence shown here is derived from an EMBL/GenBank/DDBJ whole genome shotgun (WGS) entry which is preliminary data.</text>
</comment>